<dbReference type="PATRIC" id="fig|883078.3.peg.2379"/>
<dbReference type="eggNOG" id="ENOG5033MF2">
    <property type="taxonomic scope" value="Bacteria"/>
</dbReference>
<evidence type="ECO:0000313" key="1">
    <source>
        <dbReference type="EMBL" id="EKS38466.1"/>
    </source>
</evidence>
<dbReference type="Proteomes" id="UP000001096">
    <property type="component" value="Unassembled WGS sequence"/>
</dbReference>
<comment type="caution">
    <text evidence="1">The sequence shown here is derived from an EMBL/GenBank/DDBJ whole genome shotgun (WGS) entry which is preliminary data.</text>
</comment>
<dbReference type="InterPro" id="IPR021734">
    <property type="entry name" value="DUF3303"/>
</dbReference>
<accession>K8PA96</accession>
<dbReference type="InterPro" id="IPR011008">
    <property type="entry name" value="Dimeric_a/b-barrel"/>
</dbReference>
<evidence type="ECO:0000313" key="2">
    <source>
        <dbReference type="Proteomes" id="UP000001096"/>
    </source>
</evidence>
<gene>
    <name evidence="1" type="ORF">HMPREF9695_02306</name>
</gene>
<dbReference type="EMBL" id="AGWX01000003">
    <property type="protein sequence ID" value="EKS38466.1"/>
    <property type="molecule type" value="Genomic_DNA"/>
</dbReference>
<dbReference type="Pfam" id="PF11746">
    <property type="entry name" value="DUF3303"/>
    <property type="match status" value="1"/>
</dbReference>
<sequence>MLFLVISEPRPERPSDVAKARQGFWPWMETYQSQGICKHIYPRVGRGAVAIFDVESNEVLHRILNEWADIIPARFDTYPLVDLAATKAVLAAQVAGKTAEE</sequence>
<proteinExistence type="predicted"/>
<name>K8PA96_9BRAD</name>
<reference evidence="1 2" key="1">
    <citation type="submission" date="2012-04" db="EMBL/GenBank/DDBJ databases">
        <title>The Genome Sequence of Afipia broomeae ATCC 49717.</title>
        <authorList>
            <consortium name="The Broad Institute Genome Sequencing Platform"/>
            <person name="Earl A."/>
            <person name="Ward D."/>
            <person name="Feldgarden M."/>
            <person name="Gevers D."/>
            <person name="Huys G."/>
            <person name="Walker B."/>
            <person name="Young S.K."/>
            <person name="Zeng Q."/>
            <person name="Gargeya S."/>
            <person name="Fitzgerald M."/>
            <person name="Haas B."/>
            <person name="Abouelleil A."/>
            <person name="Alvarado L."/>
            <person name="Arachchi H.M."/>
            <person name="Berlin A."/>
            <person name="Chapman S.B."/>
            <person name="Goldberg J."/>
            <person name="Griggs A."/>
            <person name="Gujja S."/>
            <person name="Hansen M."/>
            <person name="Howarth C."/>
            <person name="Imamovic A."/>
            <person name="Larimer J."/>
            <person name="McCowen C."/>
            <person name="Montmayeur A."/>
            <person name="Murphy C."/>
            <person name="Neiman D."/>
            <person name="Pearson M."/>
            <person name="Priest M."/>
            <person name="Roberts A."/>
            <person name="Saif S."/>
            <person name="Shea T."/>
            <person name="Sisk P."/>
            <person name="Sykes S."/>
            <person name="Wortman J."/>
            <person name="Nusbaum C."/>
            <person name="Birren B."/>
        </authorList>
    </citation>
    <scope>NUCLEOTIDE SEQUENCE [LARGE SCALE GENOMIC DNA]</scope>
    <source>
        <strain evidence="1 2">ATCC 49717</strain>
    </source>
</reference>
<dbReference type="SUPFAM" id="SSF54909">
    <property type="entry name" value="Dimeric alpha+beta barrel"/>
    <property type="match status" value="1"/>
</dbReference>
<dbReference type="AlphaFoldDB" id="K8PA96"/>
<dbReference type="Gene3D" id="3.30.70.1060">
    <property type="entry name" value="Dimeric alpha+beta barrel"/>
    <property type="match status" value="1"/>
</dbReference>
<dbReference type="RefSeq" id="WP_006021027.1">
    <property type="nucleotide sequence ID" value="NZ_KB375282.1"/>
</dbReference>
<evidence type="ECO:0008006" key="3">
    <source>
        <dbReference type="Google" id="ProtNLM"/>
    </source>
</evidence>
<dbReference type="HOGENOM" id="CLU_2420521_0_0_5"/>
<organism evidence="1 2">
    <name type="scientific">Afipia broomeae ATCC 49717</name>
    <dbReference type="NCBI Taxonomy" id="883078"/>
    <lineage>
        <taxon>Bacteria</taxon>
        <taxon>Pseudomonadati</taxon>
        <taxon>Pseudomonadota</taxon>
        <taxon>Alphaproteobacteria</taxon>
        <taxon>Hyphomicrobiales</taxon>
        <taxon>Nitrobacteraceae</taxon>
        <taxon>Afipia</taxon>
    </lineage>
</organism>
<protein>
    <recommendedName>
        <fullName evidence="3">Muconolactone isomerase domain-containing protein</fullName>
    </recommendedName>
</protein>
<keyword evidence="2" id="KW-1185">Reference proteome</keyword>